<dbReference type="AlphaFoldDB" id="A0A0E9TJR0"/>
<evidence type="ECO:0000313" key="1">
    <source>
        <dbReference type="EMBL" id="JAH53806.1"/>
    </source>
</evidence>
<name>A0A0E9TJR0_ANGAN</name>
<accession>A0A0E9TJR0</accession>
<reference evidence="1" key="2">
    <citation type="journal article" date="2015" name="Fish Shellfish Immunol.">
        <title>Early steps in the European eel (Anguilla anguilla)-Vibrio vulnificus interaction in the gills: Role of the RtxA13 toxin.</title>
        <authorList>
            <person name="Callol A."/>
            <person name="Pajuelo D."/>
            <person name="Ebbesson L."/>
            <person name="Teles M."/>
            <person name="MacKenzie S."/>
            <person name="Amaro C."/>
        </authorList>
    </citation>
    <scope>NUCLEOTIDE SEQUENCE</scope>
</reference>
<organism evidence="1">
    <name type="scientific">Anguilla anguilla</name>
    <name type="common">European freshwater eel</name>
    <name type="synonym">Muraena anguilla</name>
    <dbReference type="NCBI Taxonomy" id="7936"/>
    <lineage>
        <taxon>Eukaryota</taxon>
        <taxon>Metazoa</taxon>
        <taxon>Chordata</taxon>
        <taxon>Craniata</taxon>
        <taxon>Vertebrata</taxon>
        <taxon>Euteleostomi</taxon>
        <taxon>Actinopterygii</taxon>
        <taxon>Neopterygii</taxon>
        <taxon>Teleostei</taxon>
        <taxon>Anguilliformes</taxon>
        <taxon>Anguillidae</taxon>
        <taxon>Anguilla</taxon>
    </lineage>
</organism>
<sequence>MLWRKTLMPVYAMNEIYNKHESSILTLFRQPFIPECATAFWVNVKRKTMPP</sequence>
<proteinExistence type="predicted"/>
<reference evidence="1" key="1">
    <citation type="submission" date="2014-11" db="EMBL/GenBank/DDBJ databases">
        <authorList>
            <person name="Amaro Gonzalez C."/>
        </authorList>
    </citation>
    <scope>NUCLEOTIDE SEQUENCE</scope>
</reference>
<protein>
    <submittedName>
        <fullName evidence="1">Uncharacterized protein</fullName>
    </submittedName>
</protein>
<dbReference type="EMBL" id="GBXM01054771">
    <property type="protein sequence ID" value="JAH53806.1"/>
    <property type="molecule type" value="Transcribed_RNA"/>
</dbReference>